<reference evidence="1 2" key="1">
    <citation type="submission" date="2008-07" db="EMBL/GenBank/DDBJ databases">
        <authorList>
            <person name="El-Sayed N."/>
            <person name="Caler E."/>
            <person name="Inman J."/>
            <person name="Amedeo P."/>
            <person name="Hass B."/>
            <person name="Wortman J."/>
        </authorList>
    </citation>
    <scope>NUCLEOTIDE SEQUENCE [LARGE SCALE GENOMIC DNA]</scope>
    <source>
        <strain evidence="2">ATCC 50983 / TXsc</strain>
    </source>
</reference>
<organism evidence="2">
    <name type="scientific">Perkinsus marinus (strain ATCC 50983 / TXsc)</name>
    <dbReference type="NCBI Taxonomy" id="423536"/>
    <lineage>
        <taxon>Eukaryota</taxon>
        <taxon>Sar</taxon>
        <taxon>Alveolata</taxon>
        <taxon>Perkinsozoa</taxon>
        <taxon>Perkinsea</taxon>
        <taxon>Perkinsida</taxon>
        <taxon>Perkinsidae</taxon>
        <taxon>Perkinsus</taxon>
    </lineage>
</organism>
<accession>C5KXI1</accession>
<name>C5KXI1_PERM5</name>
<feature type="non-terminal residue" evidence="1">
    <location>
        <position position="93"/>
    </location>
</feature>
<protein>
    <submittedName>
        <fullName evidence="1">Uncharacterized protein</fullName>
    </submittedName>
</protein>
<proteinExistence type="predicted"/>
<feature type="non-terminal residue" evidence="1">
    <location>
        <position position="1"/>
    </location>
</feature>
<evidence type="ECO:0000313" key="2">
    <source>
        <dbReference type="Proteomes" id="UP000007800"/>
    </source>
</evidence>
<dbReference type="Proteomes" id="UP000007800">
    <property type="component" value="Unassembled WGS sequence"/>
</dbReference>
<dbReference type="InParanoid" id="C5KXI1"/>
<dbReference type="AlphaFoldDB" id="C5KXI1"/>
<evidence type="ECO:0000313" key="1">
    <source>
        <dbReference type="EMBL" id="EER10705.1"/>
    </source>
</evidence>
<gene>
    <name evidence="1" type="ORF">Pmar_PMAR000750</name>
</gene>
<sequence length="93" mass="10036">TRGDDSLLAEADVRDTLSTDVLSIEERTALFMPTEGADVSDDLREASAEECMLLGFFDIRPNTFLTVRTDGRAPALADVCTSDDAVAPLMPID</sequence>
<dbReference type="EMBL" id="GG677256">
    <property type="protein sequence ID" value="EER10705.1"/>
    <property type="molecule type" value="Genomic_DNA"/>
</dbReference>
<keyword evidence="2" id="KW-1185">Reference proteome</keyword>
<dbReference type="RefSeq" id="XP_002778910.1">
    <property type="nucleotide sequence ID" value="XM_002778864.1"/>
</dbReference>
<dbReference type="GeneID" id="9039015"/>